<keyword evidence="7" id="KW-1185">Reference proteome</keyword>
<comment type="subcellular location">
    <subcellularLocation>
        <location evidence="1">Secreted</location>
    </subcellularLocation>
</comment>
<sequence>MGRLAGLCGGGVSQQLRRCLDVKCSGISVRFRVCNAKECDKPSRTARETVCGGETILSKQQCEVVCRSTSSGAKFIWRVGDGTPCQGTTHRSVCANGACQAVGCDDVVGSTLRLDACGVCGGQGDTCEAAHFDWKDSGEYTPCAKDCEEAARLAQLDGGTFDAQYQITVFVCVNTQSGRVVPERMCADREKPKIQRKECPLLVCPSRWLASDWSECVPTCGSGLRQRTVYCVQQQENHSINVLDKYCLAEKKPPSSESCVSKSCGTWDPGAWTSCSVSCGTGTRSRTVNCVGGTDCDKLKKPQVRQACYAGIPCNVIPPQALTMGDENSLDWTERKLLDGQTWGGHEIGGLATP</sequence>
<dbReference type="InterPro" id="IPR000884">
    <property type="entry name" value="TSP1_rpt"/>
</dbReference>
<dbReference type="SUPFAM" id="SSF82895">
    <property type="entry name" value="TSP-1 type 1 repeat"/>
    <property type="match status" value="2"/>
</dbReference>
<evidence type="ECO:0000313" key="7">
    <source>
        <dbReference type="Proteomes" id="UP000887575"/>
    </source>
</evidence>
<evidence type="ECO:0000256" key="2">
    <source>
        <dbReference type="ARBA" id="ARBA00022525"/>
    </source>
</evidence>
<feature type="disulfide bond" evidence="6">
    <location>
        <begin position="8"/>
        <end position="39"/>
    </location>
</feature>
<proteinExistence type="predicted"/>
<keyword evidence="3" id="KW-0732">Signal</keyword>
<evidence type="ECO:0000256" key="3">
    <source>
        <dbReference type="ARBA" id="ARBA00022729"/>
    </source>
</evidence>
<dbReference type="GO" id="GO:0009653">
    <property type="term" value="P:anatomical structure morphogenesis"/>
    <property type="evidence" value="ECO:0007669"/>
    <property type="project" value="UniProtKB-ARBA"/>
</dbReference>
<reference evidence="8" key="1">
    <citation type="submission" date="2024-02" db="UniProtKB">
        <authorList>
            <consortium name="WormBaseParasite"/>
        </authorList>
    </citation>
    <scope>IDENTIFICATION</scope>
</reference>
<dbReference type="FunFam" id="2.20.100.10:FF:000005">
    <property type="entry name" value="ADAM metallopeptidase with thrombospondin type 1 motif 9"/>
    <property type="match status" value="1"/>
</dbReference>
<keyword evidence="4" id="KW-0677">Repeat</keyword>
<dbReference type="Proteomes" id="UP000887575">
    <property type="component" value="Unassembled WGS sequence"/>
</dbReference>
<name>A0AAF3F5N9_9BILA</name>
<dbReference type="PANTHER" id="PTHR13723">
    <property type="entry name" value="ADAMTS A DISINTEGRIN AND METALLOPROTEASE WITH THROMBOSPONDIN MOTIFS PROTEASE"/>
    <property type="match status" value="1"/>
</dbReference>
<dbReference type="WBParaSite" id="MBELARI_LOCUS21701">
    <property type="protein sequence ID" value="MBELARI_LOCUS21701"/>
    <property type="gene ID" value="MBELARI_LOCUS21701"/>
</dbReference>
<feature type="disulfide bond" evidence="6">
    <location>
        <begin position="19"/>
        <end position="24"/>
    </location>
</feature>
<evidence type="ECO:0000256" key="5">
    <source>
        <dbReference type="ARBA" id="ARBA00023157"/>
    </source>
</evidence>
<keyword evidence="2" id="KW-0964">Secreted</keyword>
<dbReference type="Pfam" id="PF19030">
    <property type="entry name" value="TSP1_ADAMTS"/>
    <property type="match status" value="2"/>
</dbReference>
<dbReference type="Gene3D" id="2.20.100.10">
    <property type="entry name" value="Thrombospondin type-1 (TSP1) repeat"/>
    <property type="match status" value="2"/>
</dbReference>
<dbReference type="InterPro" id="IPR036383">
    <property type="entry name" value="TSP1_rpt_sf"/>
</dbReference>
<evidence type="ECO:0000256" key="4">
    <source>
        <dbReference type="ARBA" id="ARBA00022737"/>
    </source>
</evidence>
<dbReference type="PROSITE" id="PS50092">
    <property type="entry name" value="TSP1"/>
    <property type="match status" value="2"/>
</dbReference>
<dbReference type="GO" id="GO:0030198">
    <property type="term" value="P:extracellular matrix organization"/>
    <property type="evidence" value="ECO:0007669"/>
    <property type="project" value="InterPro"/>
</dbReference>
<dbReference type="PRINTS" id="PR01857">
    <property type="entry name" value="ADAMTSFAMILY"/>
</dbReference>
<accession>A0AAF3F5N9</accession>
<dbReference type="AlphaFoldDB" id="A0AAF3F5N9"/>
<evidence type="ECO:0000313" key="8">
    <source>
        <dbReference type="WBParaSite" id="MBELARI_LOCUS21701"/>
    </source>
</evidence>
<dbReference type="InterPro" id="IPR050439">
    <property type="entry name" value="ADAMTS_ADAMTS-like"/>
</dbReference>
<evidence type="ECO:0000256" key="1">
    <source>
        <dbReference type="ARBA" id="ARBA00004613"/>
    </source>
</evidence>
<dbReference type="GO" id="GO:0005576">
    <property type="term" value="C:extracellular region"/>
    <property type="evidence" value="ECO:0007669"/>
    <property type="project" value="UniProtKB-SubCell"/>
</dbReference>
<dbReference type="SMART" id="SM00209">
    <property type="entry name" value="TSP1"/>
    <property type="match status" value="3"/>
</dbReference>
<dbReference type="InterPro" id="IPR013273">
    <property type="entry name" value="ADAMTS/ADAMTS-like"/>
</dbReference>
<protein>
    <submittedName>
        <fullName evidence="8">Uncharacterized protein</fullName>
    </submittedName>
</protein>
<keyword evidence="5 6" id="KW-1015">Disulfide bond</keyword>
<organism evidence="7 8">
    <name type="scientific">Mesorhabditis belari</name>
    <dbReference type="NCBI Taxonomy" id="2138241"/>
    <lineage>
        <taxon>Eukaryota</taxon>
        <taxon>Metazoa</taxon>
        <taxon>Ecdysozoa</taxon>
        <taxon>Nematoda</taxon>
        <taxon>Chromadorea</taxon>
        <taxon>Rhabditida</taxon>
        <taxon>Rhabditina</taxon>
        <taxon>Rhabditomorpha</taxon>
        <taxon>Rhabditoidea</taxon>
        <taxon>Rhabditidae</taxon>
        <taxon>Mesorhabditinae</taxon>
        <taxon>Mesorhabditis</taxon>
    </lineage>
</organism>
<evidence type="ECO:0000256" key="6">
    <source>
        <dbReference type="PIRSR" id="PIRSR613273-3"/>
    </source>
</evidence>